<evidence type="ECO:0000256" key="1">
    <source>
        <dbReference type="ARBA" id="ARBA00007664"/>
    </source>
</evidence>
<dbReference type="PROSITE" id="PS50240">
    <property type="entry name" value="TRYPSIN_DOM"/>
    <property type="match status" value="1"/>
</dbReference>
<dbReference type="InterPro" id="IPR001254">
    <property type="entry name" value="Trypsin_dom"/>
</dbReference>
<dbReference type="SMART" id="SM00020">
    <property type="entry name" value="Tryp_SPc"/>
    <property type="match status" value="1"/>
</dbReference>
<accession>A0A1W4X2G7</accession>
<dbReference type="PANTHER" id="PTHR24276:SF91">
    <property type="entry name" value="AT26814P-RELATED"/>
    <property type="match status" value="1"/>
</dbReference>
<dbReference type="STRING" id="224129.A0A1W4X2G7"/>
<keyword evidence="8" id="KW-1185">Reference proteome</keyword>
<evidence type="ECO:0000259" key="7">
    <source>
        <dbReference type="PROSITE" id="PS50240"/>
    </source>
</evidence>
<dbReference type="GO" id="GO:0006508">
    <property type="term" value="P:proteolysis"/>
    <property type="evidence" value="ECO:0007669"/>
    <property type="project" value="UniProtKB-KW"/>
</dbReference>
<dbReference type="InterPro" id="IPR009003">
    <property type="entry name" value="Peptidase_S1_PA"/>
</dbReference>
<dbReference type="InParanoid" id="A0A1W4X2G7"/>
<feature type="chain" id="PRO_5010732790" evidence="6">
    <location>
        <begin position="21"/>
        <end position="244"/>
    </location>
</feature>
<organism evidence="8 9">
    <name type="scientific">Agrilus planipennis</name>
    <name type="common">Emerald ash borer</name>
    <name type="synonym">Agrilus marcopoli</name>
    <dbReference type="NCBI Taxonomy" id="224129"/>
    <lineage>
        <taxon>Eukaryota</taxon>
        <taxon>Metazoa</taxon>
        <taxon>Ecdysozoa</taxon>
        <taxon>Arthropoda</taxon>
        <taxon>Hexapoda</taxon>
        <taxon>Insecta</taxon>
        <taxon>Pterygota</taxon>
        <taxon>Neoptera</taxon>
        <taxon>Endopterygota</taxon>
        <taxon>Coleoptera</taxon>
        <taxon>Polyphaga</taxon>
        <taxon>Elateriformia</taxon>
        <taxon>Buprestoidea</taxon>
        <taxon>Buprestidae</taxon>
        <taxon>Agrilinae</taxon>
        <taxon>Agrilus</taxon>
    </lineage>
</organism>
<keyword evidence="6" id="KW-0732">Signal</keyword>
<dbReference type="GeneID" id="108737905"/>
<dbReference type="Pfam" id="PF00089">
    <property type="entry name" value="Trypsin"/>
    <property type="match status" value="1"/>
</dbReference>
<dbReference type="SUPFAM" id="SSF50494">
    <property type="entry name" value="Trypsin-like serine proteases"/>
    <property type="match status" value="1"/>
</dbReference>
<evidence type="ECO:0000256" key="2">
    <source>
        <dbReference type="ARBA" id="ARBA00022670"/>
    </source>
</evidence>
<keyword evidence="3" id="KW-0378">Hydrolase</keyword>
<dbReference type="PRINTS" id="PR00722">
    <property type="entry name" value="CHYMOTRYPSIN"/>
</dbReference>
<comment type="similarity">
    <text evidence="1">Belongs to the peptidase S1 family.</text>
</comment>
<reference evidence="9" key="1">
    <citation type="submission" date="2025-08" db="UniProtKB">
        <authorList>
            <consortium name="RefSeq"/>
        </authorList>
    </citation>
    <scope>IDENTIFICATION</scope>
    <source>
        <tissue evidence="9">Entire body</tissue>
    </source>
</reference>
<dbReference type="CDD" id="cd00190">
    <property type="entry name" value="Tryp_SPc"/>
    <property type="match status" value="1"/>
</dbReference>
<evidence type="ECO:0000313" key="9">
    <source>
        <dbReference type="RefSeq" id="XP_018326588.1"/>
    </source>
</evidence>
<dbReference type="Proteomes" id="UP000192223">
    <property type="component" value="Unplaced"/>
</dbReference>
<dbReference type="InterPro" id="IPR050430">
    <property type="entry name" value="Peptidase_S1"/>
</dbReference>
<sequence>MKCYYLVLLSAVSLWNTVESQREEKGITISKYPFMVQVNSKDKRVCEGSIISAQWILTAASCIKRINERDLSIRYGTLIGGRGGFTVPVVKKINHPEYNRTTMENDVALLKIRKVLNFAHNKKPIKLAKRGLPLEEGANVTVVGWGIDQADKGPSNNLDAVDIATVSNTECIKSNETEELPEGLLCAGELDENGNICFKGEGGGPVIVEEIQVGIVSKKYCNSFMFVSVGNPKIRNFISENAQA</sequence>
<evidence type="ECO:0000256" key="3">
    <source>
        <dbReference type="ARBA" id="ARBA00022801"/>
    </source>
</evidence>
<name>A0A1W4X2G7_AGRPL</name>
<dbReference type="InterPro" id="IPR001314">
    <property type="entry name" value="Peptidase_S1A"/>
</dbReference>
<keyword evidence="4" id="KW-0720">Serine protease</keyword>
<evidence type="ECO:0000256" key="6">
    <source>
        <dbReference type="SAM" id="SignalP"/>
    </source>
</evidence>
<dbReference type="AlphaFoldDB" id="A0A1W4X2G7"/>
<evidence type="ECO:0000313" key="8">
    <source>
        <dbReference type="Proteomes" id="UP000192223"/>
    </source>
</evidence>
<dbReference type="PANTHER" id="PTHR24276">
    <property type="entry name" value="POLYSERASE-RELATED"/>
    <property type="match status" value="1"/>
</dbReference>
<dbReference type="OrthoDB" id="10059102at2759"/>
<keyword evidence="2" id="KW-0645">Protease</keyword>
<evidence type="ECO:0000256" key="4">
    <source>
        <dbReference type="ARBA" id="ARBA00022825"/>
    </source>
</evidence>
<dbReference type="FunFam" id="2.40.10.10:FF:000068">
    <property type="entry name" value="transmembrane protease serine 2"/>
    <property type="match status" value="1"/>
</dbReference>
<evidence type="ECO:0000256" key="5">
    <source>
        <dbReference type="ARBA" id="ARBA00023157"/>
    </source>
</evidence>
<keyword evidence="5" id="KW-1015">Disulfide bond</keyword>
<dbReference type="RefSeq" id="XP_018326588.1">
    <property type="nucleotide sequence ID" value="XM_018471086.1"/>
</dbReference>
<dbReference type="GO" id="GO:0004252">
    <property type="term" value="F:serine-type endopeptidase activity"/>
    <property type="evidence" value="ECO:0007669"/>
    <property type="project" value="InterPro"/>
</dbReference>
<feature type="domain" description="Peptidase S1" evidence="7">
    <location>
        <begin position="17"/>
        <end position="243"/>
    </location>
</feature>
<dbReference type="InterPro" id="IPR043504">
    <property type="entry name" value="Peptidase_S1_PA_chymotrypsin"/>
</dbReference>
<proteinExistence type="inferred from homology"/>
<feature type="signal peptide" evidence="6">
    <location>
        <begin position="1"/>
        <end position="20"/>
    </location>
</feature>
<dbReference type="Gene3D" id="2.40.10.10">
    <property type="entry name" value="Trypsin-like serine proteases"/>
    <property type="match status" value="1"/>
</dbReference>
<gene>
    <name evidence="9" type="primary">LOC108737905</name>
</gene>
<dbReference type="KEGG" id="apln:108737905"/>
<protein>
    <submittedName>
        <fullName evidence="9">Trypsin-4-like</fullName>
    </submittedName>
</protein>